<dbReference type="EMBL" id="JAWLKH010000002">
    <property type="protein sequence ID" value="MDV6310738.1"/>
    <property type="molecule type" value="Genomic_DNA"/>
</dbReference>
<evidence type="ECO:0000313" key="2">
    <source>
        <dbReference type="Proteomes" id="UP001185922"/>
    </source>
</evidence>
<evidence type="ECO:0000313" key="1">
    <source>
        <dbReference type="EMBL" id="MDV6310738.1"/>
    </source>
</evidence>
<dbReference type="RefSeq" id="WP_317510198.1">
    <property type="nucleotide sequence ID" value="NZ_JAWLKH010000002.1"/>
</dbReference>
<gene>
    <name evidence="1" type="ORF">R3Q15_02285</name>
</gene>
<sequence length="175" mass="19857">MSERSRRDLLVDELKIVRRRGLHRLAQYLGDVPTLRALADQTTGADDAEHVENLLRSVYKTRSEGAQGTAIGISLGLEQGRRGANPTVLRQVAAERLGYHSTETYRKEPENDAIRTFADLIDSYATEFVTEDLPDDYRINVALAAIKNLSLTEYAELNRRLRDWFAQVDPGRSRR</sequence>
<reference evidence="1" key="1">
    <citation type="submission" date="2023-10" db="EMBL/GenBank/DDBJ databases">
        <title>Development of a sustainable strategy for remediation of hydrocarbon-contaminated territories based on the waste exchange concept.</title>
        <authorList>
            <person name="Krivoruchko A."/>
        </authorList>
    </citation>
    <scope>NUCLEOTIDE SEQUENCE</scope>
    <source>
        <strain evidence="1">IEGM 1279</strain>
    </source>
</reference>
<name>A0AAE4R306_9ACTN</name>
<accession>A0AAE4R306</accession>
<proteinExistence type="predicted"/>
<dbReference type="Proteomes" id="UP001185922">
    <property type="component" value="Unassembled WGS sequence"/>
</dbReference>
<comment type="caution">
    <text evidence="1">The sequence shown here is derived from an EMBL/GenBank/DDBJ whole genome shotgun (WGS) entry which is preliminary data.</text>
</comment>
<organism evidence="1 2">
    <name type="scientific">Gordonia amicalis</name>
    <dbReference type="NCBI Taxonomy" id="89053"/>
    <lineage>
        <taxon>Bacteria</taxon>
        <taxon>Bacillati</taxon>
        <taxon>Actinomycetota</taxon>
        <taxon>Actinomycetes</taxon>
        <taxon>Mycobacteriales</taxon>
        <taxon>Gordoniaceae</taxon>
        <taxon>Gordonia</taxon>
    </lineage>
</organism>
<protein>
    <submittedName>
        <fullName evidence="1">Uncharacterized protein</fullName>
    </submittedName>
</protein>
<dbReference type="AlphaFoldDB" id="A0AAE4R306"/>